<name>A0A8H3FDV7_9LECA</name>
<dbReference type="PANTHER" id="PTHR43316">
    <property type="entry name" value="HYDROLASE, HALOACID DELAHOGENASE-RELATED"/>
    <property type="match status" value="1"/>
</dbReference>
<protein>
    <recommendedName>
        <fullName evidence="5">Haloacid dehalogenase</fullName>
    </recommendedName>
</protein>
<dbReference type="NCBIfam" id="TIGR01428">
    <property type="entry name" value="HAD_type_II"/>
    <property type="match status" value="1"/>
</dbReference>
<organism evidence="3 4">
    <name type="scientific">Alectoria fallacina</name>
    <dbReference type="NCBI Taxonomy" id="1903189"/>
    <lineage>
        <taxon>Eukaryota</taxon>
        <taxon>Fungi</taxon>
        <taxon>Dikarya</taxon>
        <taxon>Ascomycota</taxon>
        <taxon>Pezizomycotina</taxon>
        <taxon>Lecanoromycetes</taxon>
        <taxon>OSLEUM clade</taxon>
        <taxon>Lecanoromycetidae</taxon>
        <taxon>Lecanorales</taxon>
        <taxon>Lecanorineae</taxon>
        <taxon>Parmeliaceae</taxon>
        <taxon>Alectoria</taxon>
    </lineage>
</organism>
<dbReference type="InterPro" id="IPR006439">
    <property type="entry name" value="HAD-SF_hydro_IA"/>
</dbReference>
<dbReference type="SUPFAM" id="SSF56784">
    <property type="entry name" value="HAD-like"/>
    <property type="match status" value="1"/>
</dbReference>
<dbReference type="OrthoDB" id="2363873at2759"/>
<evidence type="ECO:0000313" key="4">
    <source>
        <dbReference type="Proteomes" id="UP000664203"/>
    </source>
</evidence>
<evidence type="ECO:0000256" key="1">
    <source>
        <dbReference type="ARBA" id="ARBA00008106"/>
    </source>
</evidence>
<dbReference type="SFLD" id="SFLDG01129">
    <property type="entry name" value="C1.5:_HAD__Beta-PGM__Phosphata"/>
    <property type="match status" value="1"/>
</dbReference>
<evidence type="ECO:0000313" key="3">
    <source>
        <dbReference type="EMBL" id="CAF9922774.1"/>
    </source>
</evidence>
<dbReference type="SFLD" id="SFLDS00003">
    <property type="entry name" value="Haloacid_Dehalogenase"/>
    <property type="match status" value="1"/>
</dbReference>
<dbReference type="PRINTS" id="PR00413">
    <property type="entry name" value="HADHALOGNASE"/>
</dbReference>
<comment type="caution">
    <text evidence="3">The sequence shown here is derived from an EMBL/GenBank/DDBJ whole genome shotgun (WGS) entry which is preliminary data.</text>
</comment>
<dbReference type="GO" id="GO:0016791">
    <property type="term" value="F:phosphatase activity"/>
    <property type="evidence" value="ECO:0007669"/>
    <property type="project" value="UniProtKB-ARBA"/>
</dbReference>
<dbReference type="InterPro" id="IPR023214">
    <property type="entry name" value="HAD_sf"/>
</dbReference>
<dbReference type="InterPro" id="IPR036412">
    <property type="entry name" value="HAD-like_sf"/>
</dbReference>
<dbReference type="InterPro" id="IPR023198">
    <property type="entry name" value="PGP-like_dom2"/>
</dbReference>
<dbReference type="AlphaFoldDB" id="A0A8H3FDV7"/>
<evidence type="ECO:0008006" key="5">
    <source>
        <dbReference type="Google" id="ProtNLM"/>
    </source>
</evidence>
<comment type="similarity">
    <text evidence="1">Belongs to the HAD-like hydrolase superfamily. S-2-haloalkanoic acid dehalogenase family.</text>
</comment>
<accession>A0A8H3FDV7</accession>
<dbReference type="NCBIfam" id="TIGR01493">
    <property type="entry name" value="HAD-SF-IA-v2"/>
    <property type="match status" value="1"/>
</dbReference>
<dbReference type="Proteomes" id="UP000664203">
    <property type="component" value="Unassembled WGS sequence"/>
</dbReference>
<dbReference type="InterPro" id="IPR006328">
    <property type="entry name" value="2-HAD"/>
</dbReference>
<reference evidence="3" key="1">
    <citation type="submission" date="2021-03" db="EMBL/GenBank/DDBJ databases">
        <authorList>
            <person name="Tagirdzhanova G."/>
        </authorList>
    </citation>
    <scope>NUCLEOTIDE SEQUENCE</scope>
</reference>
<dbReference type="Pfam" id="PF00702">
    <property type="entry name" value="Hydrolase"/>
    <property type="match status" value="1"/>
</dbReference>
<dbReference type="Gene3D" id="1.10.150.240">
    <property type="entry name" value="Putative phosphatase, domain 2"/>
    <property type="match status" value="1"/>
</dbReference>
<keyword evidence="2" id="KW-0378">Hydrolase</keyword>
<evidence type="ECO:0000256" key="2">
    <source>
        <dbReference type="ARBA" id="ARBA00022801"/>
    </source>
</evidence>
<keyword evidence="4" id="KW-1185">Reference proteome</keyword>
<sequence length="251" mass="27847">MSAVSTSPAVPKAIVFDLMGTCVDWYSSILPALKSAPSIPALPSESLPQLAADWRADFFKEIRTRKEASQAVEDIDVTHRRVLNWLLLARGVTPAQWDDGVRNKLIGAWHEQTGWPDVVSALERLKQRYFIVVLANGSTRLQLDIMKSSNLPFHTLFSSQMLGKAKPDAECYTKALELMQVAPSEAIMVAAHAYDLRAAKTVGMKTIYVQRTTEDLIENMDQVRDDVDFFIDGTSGDEKCGFGELADILQA</sequence>
<gene>
    <name evidence="3" type="ORF">ALECFALPRED_002222</name>
</gene>
<dbReference type="Gene3D" id="3.40.50.1000">
    <property type="entry name" value="HAD superfamily/HAD-like"/>
    <property type="match status" value="1"/>
</dbReference>
<proteinExistence type="inferred from homology"/>
<dbReference type="PANTHER" id="PTHR43316:SF3">
    <property type="entry name" value="HALOACID DEHALOGENASE, TYPE II (AFU_ORTHOLOGUE AFUA_2G07750)-RELATED"/>
    <property type="match status" value="1"/>
</dbReference>
<dbReference type="InterPro" id="IPR051540">
    <property type="entry name" value="S-2-haloacid_dehalogenase"/>
</dbReference>
<dbReference type="EMBL" id="CAJPDR010000160">
    <property type="protein sequence ID" value="CAF9922774.1"/>
    <property type="molecule type" value="Genomic_DNA"/>
</dbReference>
<dbReference type="GO" id="GO:0019120">
    <property type="term" value="F:hydrolase activity, acting on acid halide bonds, in C-halide compounds"/>
    <property type="evidence" value="ECO:0007669"/>
    <property type="project" value="InterPro"/>
</dbReference>